<evidence type="ECO:0000313" key="1">
    <source>
        <dbReference type="EMBL" id="GAF94944.1"/>
    </source>
</evidence>
<gene>
    <name evidence="1" type="ORF">S01H1_26150</name>
</gene>
<feature type="non-terminal residue" evidence="1">
    <location>
        <position position="137"/>
    </location>
</feature>
<accession>X0TP10</accession>
<sequence length="137" mass="14111">MLSITVDTLMDELDGSIVDGDISLRDAIAVAPSAETIDFAAGLDGGIILMSLGQLAITDALTIDATSLASGLTIDAQQNSRIFNIDDPSTTSENFDVTLAGLTLTRGRTTGDSADFLDDTNNGGAIRSLTSGNLTID</sequence>
<proteinExistence type="predicted"/>
<name>X0TP10_9ZZZZ</name>
<organism evidence="1">
    <name type="scientific">marine sediment metagenome</name>
    <dbReference type="NCBI Taxonomy" id="412755"/>
    <lineage>
        <taxon>unclassified sequences</taxon>
        <taxon>metagenomes</taxon>
        <taxon>ecological metagenomes</taxon>
    </lineage>
</organism>
<dbReference type="InterPro" id="IPR011050">
    <property type="entry name" value="Pectin_lyase_fold/virulence"/>
</dbReference>
<protein>
    <submittedName>
        <fullName evidence="1">Uncharacterized protein</fullName>
    </submittedName>
</protein>
<dbReference type="AlphaFoldDB" id="X0TP10"/>
<dbReference type="SUPFAM" id="SSF51126">
    <property type="entry name" value="Pectin lyase-like"/>
    <property type="match status" value="1"/>
</dbReference>
<reference evidence="1" key="1">
    <citation type="journal article" date="2014" name="Front. Microbiol.">
        <title>High frequency of phylogenetically diverse reductive dehalogenase-homologous genes in deep subseafloor sedimentary metagenomes.</title>
        <authorList>
            <person name="Kawai M."/>
            <person name="Futagami T."/>
            <person name="Toyoda A."/>
            <person name="Takaki Y."/>
            <person name="Nishi S."/>
            <person name="Hori S."/>
            <person name="Arai W."/>
            <person name="Tsubouchi T."/>
            <person name="Morono Y."/>
            <person name="Uchiyama I."/>
            <person name="Ito T."/>
            <person name="Fujiyama A."/>
            <person name="Inagaki F."/>
            <person name="Takami H."/>
        </authorList>
    </citation>
    <scope>NUCLEOTIDE SEQUENCE</scope>
    <source>
        <strain evidence="1">Expedition CK06-06</strain>
    </source>
</reference>
<dbReference type="EMBL" id="BARS01015838">
    <property type="protein sequence ID" value="GAF94944.1"/>
    <property type="molecule type" value="Genomic_DNA"/>
</dbReference>
<comment type="caution">
    <text evidence="1">The sequence shown here is derived from an EMBL/GenBank/DDBJ whole genome shotgun (WGS) entry which is preliminary data.</text>
</comment>